<sequence length="206" mass="22832">MSLCDDTSSACFSFLVLGEEDILRWLNESDGEALSDEEHENLYIQTHFGEESSTDDGENASDIAPIQAENSSSCEEDVMSSVTPRLPPIATVSGQGRVKSRGIGRTLGRGRGRGPKNSSLSVATSMSHSRGPSHARIVRQRGRGRGRGRSRGVQQRQRRGTQSIQQKWGHSSFRPEIRGLQQPACLICNRSEWKPIDFLEEYLDDN</sequence>
<dbReference type="OrthoDB" id="6756134at2759"/>
<comment type="caution">
    <text evidence="2">The sequence shown here is derived from an EMBL/GenBank/DDBJ whole genome shotgun (WGS) entry which is preliminary data.</text>
</comment>
<reference evidence="2 3" key="1">
    <citation type="submission" date="2020-04" db="EMBL/GenBank/DDBJ databases">
        <authorList>
            <person name="Wallbank WR R."/>
            <person name="Pardo Diaz C."/>
            <person name="Kozak K."/>
            <person name="Martin S."/>
            <person name="Jiggins C."/>
            <person name="Moest M."/>
            <person name="Warren A I."/>
            <person name="Byers J.R.P. K."/>
            <person name="Montejo-Kovacevich G."/>
            <person name="Yen C E."/>
        </authorList>
    </citation>
    <scope>NUCLEOTIDE SEQUENCE [LARGE SCALE GENOMIC DNA]</scope>
</reference>
<dbReference type="AlphaFoldDB" id="A0A8S0YS63"/>
<keyword evidence="3" id="KW-1185">Reference proteome</keyword>
<evidence type="ECO:0000313" key="3">
    <source>
        <dbReference type="Proteomes" id="UP000494106"/>
    </source>
</evidence>
<proteinExistence type="predicted"/>
<feature type="compositionally biased region" description="Basic residues" evidence="1">
    <location>
        <begin position="98"/>
        <end position="114"/>
    </location>
</feature>
<dbReference type="EMBL" id="CADEBC010000088">
    <property type="protein sequence ID" value="CAB3222577.1"/>
    <property type="molecule type" value="Genomic_DNA"/>
</dbReference>
<name>A0A8S0YS63_ARCPL</name>
<feature type="compositionally biased region" description="Basic residues" evidence="1">
    <location>
        <begin position="131"/>
        <end position="150"/>
    </location>
</feature>
<protein>
    <submittedName>
        <fullName evidence="2">Uncharacterized protein</fullName>
    </submittedName>
</protein>
<gene>
    <name evidence="2" type="ORF">APLA_LOCUS1169</name>
</gene>
<feature type="compositionally biased region" description="Polar residues" evidence="1">
    <location>
        <begin position="116"/>
        <end position="130"/>
    </location>
</feature>
<accession>A0A8S0YS63</accession>
<evidence type="ECO:0000256" key="1">
    <source>
        <dbReference type="SAM" id="MobiDB-lite"/>
    </source>
</evidence>
<organism evidence="2 3">
    <name type="scientific">Arctia plantaginis</name>
    <name type="common">Wood tiger moth</name>
    <name type="synonym">Phalaena plantaginis</name>
    <dbReference type="NCBI Taxonomy" id="874455"/>
    <lineage>
        <taxon>Eukaryota</taxon>
        <taxon>Metazoa</taxon>
        <taxon>Ecdysozoa</taxon>
        <taxon>Arthropoda</taxon>
        <taxon>Hexapoda</taxon>
        <taxon>Insecta</taxon>
        <taxon>Pterygota</taxon>
        <taxon>Neoptera</taxon>
        <taxon>Endopterygota</taxon>
        <taxon>Lepidoptera</taxon>
        <taxon>Glossata</taxon>
        <taxon>Ditrysia</taxon>
        <taxon>Noctuoidea</taxon>
        <taxon>Erebidae</taxon>
        <taxon>Arctiinae</taxon>
        <taxon>Arctia</taxon>
    </lineage>
</organism>
<feature type="region of interest" description="Disordered" evidence="1">
    <location>
        <begin position="85"/>
        <end position="175"/>
    </location>
</feature>
<evidence type="ECO:0000313" key="2">
    <source>
        <dbReference type="EMBL" id="CAB3222577.1"/>
    </source>
</evidence>
<dbReference type="Proteomes" id="UP000494106">
    <property type="component" value="Unassembled WGS sequence"/>
</dbReference>